<dbReference type="InterPro" id="IPR048278">
    <property type="entry name" value="PFN"/>
</dbReference>
<gene>
    <name evidence="2" type="ORF">PCOR1329_LOCUS25526</name>
</gene>
<dbReference type="Proteomes" id="UP001189429">
    <property type="component" value="Unassembled WGS sequence"/>
</dbReference>
<evidence type="ECO:0008006" key="4">
    <source>
        <dbReference type="Google" id="ProtNLM"/>
    </source>
</evidence>
<sequence>MAVSARVRPPPTARQSSPQGPARPNTARRQATMGEEGSWDNTLEEWLLGEGFCCAAGLAQLEDGAFYAAAPVADEAGWGMIFAEDHEKDINQDDGSAKKCMINEAAGIRECAEGGKPKNGLWIAGEKWNITKQEELDVGDDTVKVTMGQGLVSKKKGVFIVCCKTQFLLAMYDEE</sequence>
<dbReference type="Pfam" id="PF00235">
    <property type="entry name" value="Profilin"/>
    <property type="match status" value="1"/>
</dbReference>
<comment type="caution">
    <text evidence="2">The sequence shown here is derived from an EMBL/GenBank/DDBJ whole genome shotgun (WGS) entry which is preliminary data.</text>
</comment>
<keyword evidence="3" id="KW-1185">Reference proteome</keyword>
<proteinExistence type="predicted"/>
<dbReference type="EMBL" id="CAUYUJ010008917">
    <property type="protein sequence ID" value="CAK0825393.1"/>
    <property type="molecule type" value="Genomic_DNA"/>
</dbReference>
<feature type="region of interest" description="Disordered" evidence="1">
    <location>
        <begin position="1"/>
        <end position="38"/>
    </location>
</feature>
<evidence type="ECO:0000313" key="2">
    <source>
        <dbReference type="EMBL" id="CAK0825393.1"/>
    </source>
</evidence>
<dbReference type="Gene3D" id="3.30.450.30">
    <property type="entry name" value="Dynein light chain 2a, cytoplasmic"/>
    <property type="match status" value="1"/>
</dbReference>
<dbReference type="SUPFAM" id="SSF55770">
    <property type="entry name" value="Profilin (actin-binding protein)"/>
    <property type="match status" value="1"/>
</dbReference>
<evidence type="ECO:0000256" key="1">
    <source>
        <dbReference type="SAM" id="MobiDB-lite"/>
    </source>
</evidence>
<evidence type="ECO:0000313" key="3">
    <source>
        <dbReference type="Proteomes" id="UP001189429"/>
    </source>
</evidence>
<organism evidence="2 3">
    <name type="scientific">Prorocentrum cordatum</name>
    <dbReference type="NCBI Taxonomy" id="2364126"/>
    <lineage>
        <taxon>Eukaryota</taxon>
        <taxon>Sar</taxon>
        <taxon>Alveolata</taxon>
        <taxon>Dinophyceae</taxon>
        <taxon>Prorocentrales</taxon>
        <taxon>Prorocentraceae</taxon>
        <taxon>Prorocentrum</taxon>
    </lineage>
</organism>
<feature type="non-terminal residue" evidence="2">
    <location>
        <position position="175"/>
    </location>
</feature>
<accession>A0ABN9S112</accession>
<name>A0ABN9S112_9DINO</name>
<protein>
    <recommendedName>
        <fullName evidence="4">Profilin</fullName>
    </recommendedName>
</protein>
<dbReference type="InterPro" id="IPR036140">
    <property type="entry name" value="PFN_sf"/>
</dbReference>
<reference evidence="2" key="1">
    <citation type="submission" date="2023-10" db="EMBL/GenBank/DDBJ databases">
        <authorList>
            <person name="Chen Y."/>
            <person name="Shah S."/>
            <person name="Dougan E. K."/>
            <person name="Thang M."/>
            <person name="Chan C."/>
        </authorList>
    </citation>
    <scope>NUCLEOTIDE SEQUENCE [LARGE SCALE GENOMIC DNA]</scope>
</reference>